<name>A0ABW4RC43_9RHOB</name>
<keyword evidence="2" id="KW-1185">Reference proteome</keyword>
<proteinExistence type="predicted"/>
<reference evidence="2" key="1">
    <citation type="journal article" date="2019" name="Int. J. Syst. Evol. Microbiol.">
        <title>The Global Catalogue of Microorganisms (GCM) 10K type strain sequencing project: providing services to taxonomists for standard genome sequencing and annotation.</title>
        <authorList>
            <consortium name="The Broad Institute Genomics Platform"/>
            <consortium name="The Broad Institute Genome Sequencing Center for Infectious Disease"/>
            <person name="Wu L."/>
            <person name="Ma J."/>
        </authorList>
    </citation>
    <scope>NUCLEOTIDE SEQUENCE [LARGE SCALE GENOMIC DNA]</scope>
    <source>
        <strain evidence="2">CCUG 56029</strain>
    </source>
</reference>
<organism evidence="1 2">
    <name type="scientific">Paracoccus pacificus</name>
    <dbReference type="NCBI Taxonomy" id="1463598"/>
    <lineage>
        <taxon>Bacteria</taxon>
        <taxon>Pseudomonadati</taxon>
        <taxon>Pseudomonadota</taxon>
        <taxon>Alphaproteobacteria</taxon>
        <taxon>Rhodobacterales</taxon>
        <taxon>Paracoccaceae</taxon>
        <taxon>Paracoccus</taxon>
    </lineage>
</organism>
<evidence type="ECO:0000313" key="1">
    <source>
        <dbReference type="EMBL" id="MFD1883821.1"/>
    </source>
</evidence>
<sequence>MRTSTDLMQPRVSLEEIPDHLRRDIGLSGLSDIYEGCSGACRTLNDGGDALRRHLW</sequence>
<dbReference type="RefSeq" id="WP_379145465.1">
    <property type="nucleotide sequence ID" value="NZ_JBHUEN010000053.1"/>
</dbReference>
<evidence type="ECO:0000313" key="2">
    <source>
        <dbReference type="Proteomes" id="UP001597213"/>
    </source>
</evidence>
<dbReference type="Proteomes" id="UP001597213">
    <property type="component" value="Unassembled WGS sequence"/>
</dbReference>
<comment type="caution">
    <text evidence="1">The sequence shown here is derived from an EMBL/GenBank/DDBJ whole genome shotgun (WGS) entry which is preliminary data.</text>
</comment>
<accession>A0ABW4RC43</accession>
<dbReference type="EMBL" id="JBHUEN010000053">
    <property type="protein sequence ID" value="MFD1883821.1"/>
    <property type="molecule type" value="Genomic_DNA"/>
</dbReference>
<protein>
    <submittedName>
        <fullName evidence="1">Uncharacterized protein</fullName>
    </submittedName>
</protein>
<gene>
    <name evidence="1" type="ORF">ACFSCT_19085</name>
</gene>